<dbReference type="Pfam" id="PF11713">
    <property type="entry name" value="Peptidase_C80"/>
    <property type="match status" value="1"/>
</dbReference>
<proteinExistence type="predicted"/>
<keyword evidence="19" id="KW-1035">Host cytoplasm</keyword>
<feature type="domain" description="Peptidase C80" evidence="21">
    <location>
        <begin position="88"/>
        <end position="227"/>
    </location>
</feature>
<evidence type="ECO:0000259" key="21">
    <source>
        <dbReference type="PROSITE" id="PS51771"/>
    </source>
</evidence>
<keyword evidence="10" id="KW-0677">Repeat</keyword>
<comment type="cofactor">
    <cofactor evidence="1">
        <name>Mg(2+)</name>
        <dbReference type="ChEBI" id="CHEBI:18420"/>
    </cofactor>
</comment>
<evidence type="ECO:0000256" key="7">
    <source>
        <dbReference type="ARBA" id="ARBA00022670"/>
    </source>
</evidence>
<sequence>MRAYWQHQIAVMTAEERLGILPGKGLRRKYLDSINFSPFSTFSKIGSQHSWEHAHYDSGDGLSTRHPVKRDDVHSWHLPAANAILTSNTPTENRADKKSRIIVVLEDDAESLRSAMALAAKHPNDTLVYQRDLQGNMRKVFGDPATLGGDLNLLFVAHGRGGNNDAFNNHTLGGYSAAELAEVTQRVHHYLSEQHVVNGILYPSCRFRPCCYFHHHFFTSIIPYRFT</sequence>
<evidence type="ECO:0000256" key="2">
    <source>
        <dbReference type="ARBA" id="ARBA00004165"/>
    </source>
</evidence>
<evidence type="ECO:0000256" key="10">
    <source>
        <dbReference type="ARBA" id="ARBA00022737"/>
    </source>
</evidence>
<evidence type="ECO:0000313" key="22">
    <source>
        <dbReference type="EMBL" id="EFL92432.1"/>
    </source>
</evidence>
<evidence type="ECO:0000256" key="12">
    <source>
        <dbReference type="ARBA" id="ARBA00022807"/>
    </source>
</evidence>
<dbReference type="HOGENOM" id="CLU_1218016_0_0_6"/>
<keyword evidence="7" id="KW-0645">Protease</keyword>
<evidence type="ECO:0000256" key="11">
    <source>
        <dbReference type="ARBA" id="ARBA00022801"/>
    </source>
</evidence>
<dbReference type="GO" id="GO:0020002">
    <property type="term" value="C:host cell plasma membrane"/>
    <property type="evidence" value="ECO:0007669"/>
    <property type="project" value="UniProtKB-SubCell"/>
</dbReference>
<keyword evidence="9" id="KW-0479">Metal-binding</keyword>
<evidence type="ECO:0000256" key="9">
    <source>
        <dbReference type="ARBA" id="ARBA00022723"/>
    </source>
</evidence>
<dbReference type="GO" id="GO:0008289">
    <property type="term" value="F:lipid binding"/>
    <property type="evidence" value="ECO:0007669"/>
    <property type="project" value="UniProtKB-KW"/>
</dbReference>
<keyword evidence="14" id="KW-0460">Magnesium</keyword>
<keyword evidence="18" id="KW-0472">Membrane</keyword>
<evidence type="ECO:0000256" key="16">
    <source>
        <dbReference type="ARBA" id="ARBA00023026"/>
    </source>
</evidence>
<dbReference type="eggNOG" id="COG2931">
    <property type="taxonomic scope" value="Bacteria"/>
</dbReference>
<dbReference type="InterPro" id="IPR038383">
    <property type="entry name" value="CPD_dom_sf"/>
</dbReference>
<evidence type="ECO:0000256" key="3">
    <source>
        <dbReference type="ARBA" id="ARBA00004613"/>
    </source>
</evidence>
<dbReference type="Gene3D" id="3.40.50.11050">
    <property type="match status" value="1"/>
</dbReference>
<evidence type="ECO:0000256" key="15">
    <source>
        <dbReference type="ARBA" id="ARBA00022870"/>
    </source>
</evidence>
<gene>
    <name evidence="22" type="ORF">REG_0193</name>
</gene>
<evidence type="ECO:0000256" key="14">
    <source>
        <dbReference type="ARBA" id="ARBA00022842"/>
    </source>
</evidence>
<dbReference type="EMBL" id="GL379589">
    <property type="protein sequence ID" value="EFL92432.1"/>
    <property type="molecule type" value="Genomic_DNA"/>
</dbReference>
<comment type="subcellular location">
    <subcellularLocation>
        <location evidence="2">Host cell membrane</location>
    </subcellularLocation>
    <subcellularLocation>
        <location evidence="20">Host cytoplasm</location>
        <location evidence="20">Host cytosol</location>
    </subcellularLocation>
    <subcellularLocation>
        <location evidence="3">Secreted</location>
    </subcellularLocation>
</comment>
<keyword evidence="8" id="KW-0808">Transferase</keyword>
<evidence type="ECO:0000256" key="20">
    <source>
        <dbReference type="ARBA" id="ARBA00023586"/>
    </source>
</evidence>
<evidence type="ECO:0000256" key="19">
    <source>
        <dbReference type="ARBA" id="ARBA00023200"/>
    </source>
</evidence>
<keyword evidence="12" id="KW-0788">Thiol protease</keyword>
<keyword evidence="23" id="KW-1185">Reference proteome</keyword>
<dbReference type="GO" id="GO:0090729">
    <property type="term" value="F:toxin activity"/>
    <property type="evidence" value="ECO:0007669"/>
    <property type="project" value="UniProtKB-KW"/>
</dbReference>
<evidence type="ECO:0000256" key="17">
    <source>
        <dbReference type="ARBA" id="ARBA00023121"/>
    </source>
</evidence>
<dbReference type="GO" id="GO:0046872">
    <property type="term" value="F:metal ion binding"/>
    <property type="evidence" value="ECO:0007669"/>
    <property type="project" value="UniProtKB-KW"/>
</dbReference>
<dbReference type="GO" id="GO:0006508">
    <property type="term" value="P:proteolysis"/>
    <property type="evidence" value="ECO:0007669"/>
    <property type="project" value="UniProtKB-KW"/>
</dbReference>
<keyword evidence="13" id="KW-0068">Autocatalytic cleavage</keyword>
<evidence type="ECO:0000256" key="13">
    <source>
        <dbReference type="ARBA" id="ARBA00022813"/>
    </source>
</evidence>
<dbReference type="Proteomes" id="UP000005726">
    <property type="component" value="Unassembled WGS sequence"/>
</dbReference>
<dbReference type="GO" id="GO:0016740">
    <property type="term" value="F:transferase activity"/>
    <property type="evidence" value="ECO:0007669"/>
    <property type="project" value="UniProtKB-KW"/>
</dbReference>
<keyword evidence="4" id="KW-1032">Host cell membrane</keyword>
<dbReference type="GO" id="GO:0044164">
    <property type="term" value="C:host cell cytosol"/>
    <property type="evidence" value="ECO:0007669"/>
    <property type="project" value="UniProtKB-SubCell"/>
</dbReference>
<keyword evidence="5" id="KW-0964">Secreted</keyword>
<evidence type="ECO:0000256" key="6">
    <source>
        <dbReference type="ARBA" id="ARBA00022656"/>
    </source>
</evidence>
<organism evidence="22 23">
    <name type="scientific">Candidatus Regiella insecticola LSR1</name>
    <dbReference type="NCBI Taxonomy" id="663321"/>
    <lineage>
        <taxon>Bacteria</taxon>
        <taxon>Pseudomonadati</taxon>
        <taxon>Pseudomonadota</taxon>
        <taxon>Gammaproteobacteria</taxon>
        <taxon>Enterobacterales</taxon>
        <taxon>Enterobacteriaceae</taxon>
        <taxon>aphid secondary symbionts</taxon>
        <taxon>Candidatus Regiella</taxon>
    </lineage>
</organism>
<dbReference type="PROSITE" id="PS51771">
    <property type="entry name" value="CGT_MARTX_CPD"/>
    <property type="match status" value="1"/>
</dbReference>
<keyword evidence="16" id="KW-0843">Virulence</keyword>
<evidence type="ECO:0000256" key="18">
    <source>
        <dbReference type="ARBA" id="ARBA00023136"/>
    </source>
</evidence>
<dbReference type="AlphaFoldDB" id="E0WQM2"/>
<keyword evidence="17" id="KW-0446">Lipid-binding</keyword>
<name>E0WQM2_9ENTR</name>
<protein>
    <submittedName>
        <fullName evidence="22">Putative RTX-family protein</fullName>
    </submittedName>
</protein>
<keyword evidence="15" id="KW-1043">Host membrane</keyword>
<evidence type="ECO:0000256" key="1">
    <source>
        <dbReference type="ARBA" id="ARBA00001946"/>
    </source>
</evidence>
<evidence type="ECO:0000256" key="5">
    <source>
        <dbReference type="ARBA" id="ARBA00022525"/>
    </source>
</evidence>
<evidence type="ECO:0000256" key="8">
    <source>
        <dbReference type="ARBA" id="ARBA00022679"/>
    </source>
</evidence>
<evidence type="ECO:0000313" key="23">
    <source>
        <dbReference type="Proteomes" id="UP000005726"/>
    </source>
</evidence>
<dbReference type="GO" id="GO:0005576">
    <property type="term" value="C:extracellular region"/>
    <property type="evidence" value="ECO:0007669"/>
    <property type="project" value="UniProtKB-SubCell"/>
</dbReference>
<dbReference type="InterPro" id="IPR020974">
    <property type="entry name" value="CPD_dom"/>
</dbReference>
<reference evidence="22" key="1">
    <citation type="journal article" date="2009" name="Environ. Microbiol.">
        <title>Dynamics of genome evolution in facultative symbionts of aphids.</title>
        <authorList>
            <person name="Degnan P.H."/>
            <person name="Leonardo T.E."/>
            <person name="Cass B.N."/>
            <person name="Hurwitz B."/>
            <person name="Stern D."/>
            <person name="Gibbs R.A."/>
            <person name="Richards S."/>
            <person name="Moran N.A."/>
        </authorList>
    </citation>
    <scope>NUCLEOTIDE SEQUENCE [LARGE SCALE GENOMIC DNA]</scope>
    <source>
        <strain evidence="22">LSR1</strain>
    </source>
</reference>
<dbReference type="GO" id="GO:0008234">
    <property type="term" value="F:cysteine-type peptidase activity"/>
    <property type="evidence" value="ECO:0007669"/>
    <property type="project" value="UniProtKB-KW"/>
</dbReference>
<accession>E0WQM2</accession>
<keyword evidence="11" id="KW-0378">Hydrolase</keyword>
<keyword evidence="6" id="KW-0800">Toxin</keyword>
<evidence type="ECO:0000256" key="4">
    <source>
        <dbReference type="ARBA" id="ARBA00022511"/>
    </source>
</evidence>